<dbReference type="STRING" id="401625.A0A0P1B9U2"/>
<evidence type="ECO:0000256" key="4">
    <source>
        <dbReference type="ARBA" id="ARBA00022753"/>
    </source>
</evidence>
<feature type="compositionally biased region" description="Low complexity" evidence="8">
    <location>
        <begin position="1"/>
        <end position="16"/>
    </location>
</feature>
<keyword evidence="11" id="KW-1185">Reference proteome</keyword>
<evidence type="ECO:0000313" key="10">
    <source>
        <dbReference type="EMBL" id="CEH11782.1"/>
    </source>
</evidence>
<dbReference type="GO" id="GO:0043162">
    <property type="term" value="P:ubiquitin-dependent protein catabolic process via the multivesicular body sorting pathway"/>
    <property type="evidence" value="ECO:0007669"/>
    <property type="project" value="TreeGrafter"/>
</dbReference>
<evidence type="ECO:0000256" key="2">
    <source>
        <dbReference type="ARBA" id="ARBA00007617"/>
    </source>
</evidence>
<evidence type="ECO:0000256" key="1">
    <source>
        <dbReference type="ARBA" id="ARBA00004177"/>
    </source>
</evidence>
<dbReference type="OrthoDB" id="10260857at2759"/>
<evidence type="ECO:0000256" key="3">
    <source>
        <dbReference type="ARBA" id="ARBA00022448"/>
    </source>
</evidence>
<feature type="domain" description="VPS37 C-terminal" evidence="9">
    <location>
        <begin position="105"/>
        <end position="212"/>
    </location>
</feature>
<dbReference type="GO" id="GO:0006612">
    <property type="term" value="P:protein targeting to membrane"/>
    <property type="evidence" value="ECO:0007669"/>
    <property type="project" value="TreeGrafter"/>
</dbReference>
<reference evidence="10 11" key="1">
    <citation type="submission" date="2014-09" db="EMBL/GenBank/DDBJ databases">
        <authorList>
            <person name="Magalhaes I.L.F."/>
            <person name="Oliveira U."/>
            <person name="Santos F.R."/>
            <person name="Vidigal T.H.D.A."/>
            <person name="Brescovit A.D."/>
            <person name="Santos A.J."/>
        </authorList>
    </citation>
    <scope>NUCLEOTIDE SEQUENCE [LARGE SCALE GENOMIC DNA]</scope>
</reference>
<dbReference type="AlphaFoldDB" id="A0A0P1B9U2"/>
<feature type="region of interest" description="Disordered" evidence="8">
    <location>
        <begin position="1"/>
        <end position="22"/>
    </location>
</feature>
<dbReference type="PANTHER" id="PTHR13678">
    <property type="entry name" value="VACUOLAR PROTEIN SORTING-ASSOCIATED PROTEIN 37"/>
    <property type="match status" value="1"/>
</dbReference>
<evidence type="ECO:0000256" key="5">
    <source>
        <dbReference type="ARBA" id="ARBA00022927"/>
    </source>
</evidence>
<dbReference type="GO" id="GO:0006623">
    <property type="term" value="P:protein targeting to vacuole"/>
    <property type="evidence" value="ECO:0007669"/>
    <property type="project" value="TreeGrafter"/>
</dbReference>
<keyword evidence="4" id="KW-0967">Endosome</keyword>
<dbReference type="PROSITE" id="PS51314">
    <property type="entry name" value="VPS37_C"/>
    <property type="match status" value="1"/>
</dbReference>
<comment type="subcellular location">
    <subcellularLocation>
        <location evidence="1">Endosome</location>
    </subcellularLocation>
</comment>
<evidence type="ECO:0000259" key="9">
    <source>
        <dbReference type="PROSITE" id="PS51314"/>
    </source>
</evidence>
<keyword evidence="7" id="KW-0175">Coiled coil</keyword>
<name>A0A0P1B9U2_9BASI</name>
<evidence type="ECO:0000313" key="11">
    <source>
        <dbReference type="Proteomes" id="UP000054845"/>
    </source>
</evidence>
<evidence type="ECO:0000256" key="6">
    <source>
        <dbReference type="PROSITE-ProRule" id="PRU00646"/>
    </source>
</evidence>
<dbReference type="Pfam" id="PF07200">
    <property type="entry name" value="Mod_r"/>
    <property type="match status" value="1"/>
</dbReference>
<dbReference type="PANTHER" id="PTHR13678:SF2">
    <property type="entry name" value="VACUOLAR PROTEIN SORTING-ASSOCIATED PROTEIN 37A"/>
    <property type="match status" value="1"/>
</dbReference>
<evidence type="ECO:0000256" key="7">
    <source>
        <dbReference type="SAM" id="Coils"/>
    </source>
</evidence>
<organism evidence="10 11">
    <name type="scientific">Ceraceosorus bombacis</name>
    <dbReference type="NCBI Taxonomy" id="401625"/>
    <lineage>
        <taxon>Eukaryota</taxon>
        <taxon>Fungi</taxon>
        <taxon>Dikarya</taxon>
        <taxon>Basidiomycota</taxon>
        <taxon>Ustilaginomycotina</taxon>
        <taxon>Exobasidiomycetes</taxon>
        <taxon>Ceraceosorales</taxon>
        <taxon>Ceraceosoraceae</taxon>
        <taxon>Ceraceosorus</taxon>
    </lineage>
</organism>
<dbReference type="EMBL" id="CCYA01000065">
    <property type="protein sequence ID" value="CEH11782.1"/>
    <property type="molecule type" value="Genomic_DNA"/>
</dbReference>
<proteinExistence type="inferred from homology"/>
<keyword evidence="3 6" id="KW-0813">Transport</keyword>
<feature type="coiled-coil region" evidence="7">
    <location>
        <begin position="59"/>
        <end position="107"/>
    </location>
</feature>
<sequence>MSSSAPPVVAGPSIPADSQLPDISHLSRAELQQLLGSTHSVQSNDDAFHSWVARNVPALKAAQQEEEALLRRAEELAEINMQLKPELEALRRETKEYFDEARKLELEWPELERRQREAYKRFAPSSLLALLTQSTSKLHDESESLAGAFVEGLPLDAALDASLSSTTLAPANRNEDPGTAFVKRYRQLRATYHRQNIVAERWTRGTVVWKDE</sequence>
<keyword evidence="5 6" id="KW-0653">Protein transport</keyword>
<protein>
    <submittedName>
        <fullName evidence="10">Uncharacterized conserved protein</fullName>
    </submittedName>
</protein>
<dbReference type="GO" id="GO:0000813">
    <property type="term" value="C:ESCRT I complex"/>
    <property type="evidence" value="ECO:0007669"/>
    <property type="project" value="UniProtKB-ARBA"/>
</dbReference>
<accession>A0A0P1B9U2</accession>
<comment type="similarity">
    <text evidence="2">Belongs to the VPS37 family.</text>
</comment>
<evidence type="ECO:0000256" key="8">
    <source>
        <dbReference type="SAM" id="MobiDB-lite"/>
    </source>
</evidence>
<dbReference type="Proteomes" id="UP000054845">
    <property type="component" value="Unassembled WGS sequence"/>
</dbReference>
<dbReference type="InterPro" id="IPR009851">
    <property type="entry name" value="Mod_r"/>
</dbReference>